<dbReference type="AlphaFoldDB" id="A0A7D7LI15"/>
<name>A0A7D7LI15_9NOSO</name>
<feature type="coiled-coil region" evidence="1">
    <location>
        <begin position="632"/>
        <end position="672"/>
    </location>
</feature>
<dbReference type="RefSeq" id="WP_181929825.1">
    <property type="nucleotide sequence ID" value="NZ_CP054698.1"/>
</dbReference>
<dbReference type="KEGG" id="ned:HUN01_33840"/>
<dbReference type="Proteomes" id="UP000514713">
    <property type="component" value="Chromosome"/>
</dbReference>
<feature type="coiled-coil region" evidence="1">
    <location>
        <begin position="310"/>
        <end position="337"/>
    </location>
</feature>
<organism evidence="2 3">
    <name type="scientific">Nostoc edaphicum CCNP1411</name>
    <dbReference type="NCBI Taxonomy" id="1472755"/>
    <lineage>
        <taxon>Bacteria</taxon>
        <taxon>Bacillati</taxon>
        <taxon>Cyanobacteriota</taxon>
        <taxon>Cyanophyceae</taxon>
        <taxon>Nostocales</taxon>
        <taxon>Nostocaceae</taxon>
        <taxon>Nostoc</taxon>
    </lineage>
</organism>
<evidence type="ECO:0000313" key="3">
    <source>
        <dbReference type="Proteomes" id="UP000514713"/>
    </source>
</evidence>
<proteinExistence type="predicted"/>
<dbReference type="GO" id="GO:0005524">
    <property type="term" value="F:ATP binding"/>
    <property type="evidence" value="ECO:0007669"/>
    <property type="project" value="UniProtKB-KW"/>
</dbReference>
<dbReference type="InterPro" id="IPR007555">
    <property type="entry name" value="DUF499"/>
</dbReference>
<keyword evidence="3" id="KW-1185">Reference proteome</keyword>
<evidence type="ECO:0000256" key="1">
    <source>
        <dbReference type="SAM" id="Coils"/>
    </source>
</evidence>
<accession>A0A7D7LI15</accession>
<protein>
    <submittedName>
        <fullName evidence="2">ATP-binding protein</fullName>
    </submittedName>
</protein>
<keyword evidence="2" id="KW-0547">Nucleotide-binding</keyword>
<reference evidence="3" key="1">
    <citation type="submission" date="2020-06" db="EMBL/GenBank/DDBJ databases">
        <title>Nostoc edaphicum CCNP1411 genome.</title>
        <authorList>
            <person name="Fidor A."/>
            <person name="Grabski M."/>
            <person name="Gawor J."/>
            <person name="Gromadka R."/>
            <person name="Wegrzyn G."/>
            <person name="Mazur-Marzec H."/>
        </authorList>
    </citation>
    <scope>NUCLEOTIDE SEQUENCE [LARGE SCALE GENOMIC DNA]</scope>
    <source>
        <strain evidence="3">CCNP1411</strain>
    </source>
</reference>
<dbReference type="Pfam" id="PF04465">
    <property type="entry name" value="DUF499"/>
    <property type="match status" value="1"/>
</dbReference>
<keyword evidence="2" id="KW-0067">ATP-binding</keyword>
<keyword evidence="1" id="KW-0175">Coiled coil</keyword>
<evidence type="ECO:0000313" key="2">
    <source>
        <dbReference type="EMBL" id="QMS92330.1"/>
    </source>
</evidence>
<gene>
    <name evidence="2" type="ORF">HUN01_33840</name>
</gene>
<dbReference type="EMBL" id="CP054698">
    <property type="protein sequence ID" value="QMS92330.1"/>
    <property type="molecule type" value="Genomic_DNA"/>
</dbReference>
<sequence length="966" mass="107643">MSSAYQLKPWTQVVTPHSDILSGNLDNATYAASLSLVVRQDPNCPPVYRNARDFFNATYLTTALKKLLTDVLKSLRGDAGDRVLQLRTPFGGGKTHSLISLYHITKNRSDLQSITQLDELPNPGDVRVAHFIGFEAGAIKGIEIDDSPPIFTPWGYLAWQLGGHQAYSLLATEDQQKVAPGNEVWRKILGDTPNLILIDELLVFVESAMAVQVGDSNFGRQVLIFIQKLTEIVRELPKTVLVYSLQASVAESFGNEGLLSALDKLVSRIDAKKEPVSGDEVMQVIQRRLFSNIGDTAIIQEVARQQAELFRRLRESYADTNREKQEIQQQADLLADRILVSYPFHPDLIDLMYYRWGTLPSYQRTRGALQFLAAATYALWEAKDNSWLITPGSIPFDNDIVKNAFFSQVGARDAYSSVLISDLTGRKAKVKTVDNRIAADAPALSHLKVGTRLSSAILMYSFGTRGGDKGVLEQEITSACLAPGLDRTTITAALSDLREELLHLHYVGQRYRFETKANLNKLIADEEGKVSSDEVLQKIQEELNKTLPNIRGKVVWPKDAAAIPDKVKQFSIVYLEPSWADKSKDLVLVDALNWLENRGNDKREFKNALAFVVPNKAQMDKAREGARTALAISELIEKKNKKKGSSEELEELNELTSKAKDATSEIVAAVRRLYEYILLPLPDTSGEKPVRLESVDLQSQLNTSQNLQERVLDALKNYVFETTTASKLVSLSGLENPDKEYIAGEELVSYFFRFPTLPKMLGVEGIKKSILKAIEQGLIGYVPSMTISGEIPVVDNSNLISFEKVIPADELDLAGYLLSPSLVNKLRTVKSPEIVETIIKDAEEDNTVKLIYGSGDSGSTTKRRVAEEKQTVEYKSDASSIERTVLLDIVNGKKPARYYKLTSSTDKAKIFQLFEVLQALSDKAEGMTITIEVQAHTQDSFDLNWIRNAIEEPLDEMDIRASTRLE</sequence>